<protein>
    <recommendedName>
        <fullName evidence="4 11">Photosystem I reaction center subunit VIII</fullName>
        <shortName evidence="11">PSI-I</shortName>
    </recommendedName>
</protein>
<dbReference type="SUPFAM" id="SSF81540">
    <property type="entry name" value="Subunit VIII of photosystem I reaction centre, PsaI"/>
    <property type="match status" value="1"/>
</dbReference>
<keyword evidence="12" id="KW-0150">Chloroplast</keyword>
<feature type="transmembrane region" description="Helical" evidence="11">
    <location>
        <begin position="7"/>
        <end position="29"/>
    </location>
</feature>
<dbReference type="HAMAP" id="MF_00431">
    <property type="entry name" value="PSI_PsaI"/>
    <property type="match status" value="1"/>
</dbReference>
<comment type="similarity">
    <text evidence="3 11">Belongs to the PsaI family.</text>
</comment>
<dbReference type="AlphaFoldDB" id="A0A088CI90"/>
<evidence type="ECO:0000256" key="2">
    <source>
        <dbReference type="ARBA" id="ARBA00004581"/>
    </source>
</evidence>
<keyword evidence="5 11" id="KW-0602">Photosynthesis</keyword>
<dbReference type="PANTHER" id="PTHR35775:SF2">
    <property type="entry name" value="PHOTOSYSTEM I REACTION CENTER SUBUNIT VIII"/>
    <property type="match status" value="1"/>
</dbReference>
<geneLocation type="chloroplast" evidence="12"/>
<reference evidence="12" key="1">
    <citation type="journal article" date="2014" name="BMC Genomics">
        <title>Six newly sequenced chloroplast genomes from prasinophyte green algae provide insights into the relationships among prasinophyte lineages and the diversity of streamlined genome architecture in picoplanktonic species.</title>
        <authorList>
            <person name="Lemieux C."/>
            <person name="Otis C."/>
            <person name="Turmel M."/>
        </authorList>
    </citation>
    <scope>NUCLEOTIDE SEQUENCE</scope>
</reference>
<keyword evidence="10 11" id="KW-0472">Membrane</keyword>
<evidence type="ECO:0000256" key="9">
    <source>
        <dbReference type="ARBA" id="ARBA00023078"/>
    </source>
</evidence>
<comment type="function">
    <text evidence="1 11">May help in the organization of the PsaL subunit.</text>
</comment>
<evidence type="ECO:0000256" key="6">
    <source>
        <dbReference type="ARBA" id="ARBA00022692"/>
    </source>
</evidence>
<keyword evidence="12" id="KW-0934">Plastid</keyword>
<evidence type="ECO:0000256" key="3">
    <source>
        <dbReference type="ARBA" id="ARBA00005252"/>
    </source>
</evidence>
<keyword evidence="8 11" id="KW-1133">Transmembrane helix</keyword>
<accession>A0A088CI90</accession>
<dbReference type="RefSeq" id="YP_009057494.1">
    <property type="nucleotide sequence ID" value="NC_024817.1"/>
</dbReference>
<evidence type="ECO:0000256" key="10">
    <source>
        <dbReference type="ARBA" id="ARBA00023136"/>
    </source>
</evidence>
<dbReference type="GO" id="GO:0009522">
    <property type="term" value="C:photosystem I"/>
    <property type="evidence" value="ECO:0007669"/>
    <property type="project" value="UniProtKB-KW"/>
</dbReference>
<dbReference type="GO" id="GO:0009535">
    <property type="term" value="C:chloroplast thylakoid membrane"/>
    <property type="evidence" value="ECO:0007669"/>
    <property type="project" value="UniProtKB-SubCell"/>
</dbReference>
<evidence type="ECO:0000256" key="1">
    <source>
        <dbReference type="ARBA" id="ARBA00003541"/>
    </source>
</evidence>
<gene>
    <name evidence="11 12" type="primary">psaI</name>
</gene>
<name>A0A088CI90_9VIRI</name>
<keyword evidence="6 11" id="KW-0812">Transmembrane</keyword>
<evidence type="ECO:0000256" key="4">
    <source>
        <dbReference type="ARBA" id="ARBA00019929"/>
    </source>
</evidence>
<evidence type="ECO:0000256" key="5">
    <source>
        <dbReference type="ARBA" id="ARBA00022531"/>
    </source>
</evidence>
<dbReference type="PANTHER" id="PTHR35775">
    <property type="match status" value="1"/>
</dbReference>
<dbReference type="NCBIfam" id="TIGR03052">
    <property type="entry name" value="PS_I_psaI"/>
    <property type="match status" value="1"/>
</dbReference>
<keyword evidence="7 11" id="KW-0603">Photosystem I</keyword>
<comment type="subcellular location">
    <subcellularLocation>
        <location evidence="2 11">Plastid</location>
        <location evidence="2 11">Chloroplast thylakoid membrane</location>
        <topology evidence="2 11">Single-pass membrane protein</topology>
    </subcellularLocation>
</comment>
<dbReference type="InterPro" id="IPR036357">
    <property type="entry name" value="PSI_PsaI_sf"/>
</dbReference>
<keyword evidence="9 11" id="KW-0793">Thylakoid</keyword>
<organism evidence="12">
    <name type="scientific">Prasinoderma coloniale</name>
    <dbReference type="NCBI Taxonomy" id="156133"/>
    <lineage>
        <taxon>Eukaryota</taxon>
        <taxon>Viridiplantae</taxon>
        <taxon>Prasinodermophyta</taxon>
        <taxon>Prasinodermophyceae</taxon>
        <taxon>Prasinodermales</taxon>
        <taxon>Prasinodermaceae</taxon>
        <taxon>Prasinoderma</taxon>
    </lineage>
</organism>
<evidence type="ECO:0000256" key="8">
    <source>
        <dbReference type="ARBA" id="ARBA00022989"/>
    </source>
</evidence>
<dbReference type="InterPro" id="IPR001302">
    <property type="entry name" value="PSI_PsaI"/>
</dbReference>
<dbReference type="GO" id="GO:0015979">
    <property type="term" value="P:photosynthesis"/>
    <property type="evidence" value="ECO:0007669"/>
    <property type="project" value="UniProtKB-UniRule"/>
</dbReference>
<proteinExistence type="inferred from homology"/>
<dbReference type="GeneID" id="20357953"/>
<dbReference type="Pfam" id="PF00796">
    <property type="entry name" value="PSI_8"/>
    <property type="match status" value="1"/>
</dbReference>
<evidence type="ECO:0000313" key="12">
    <source>
        <dbReference type="EMBL" id="AID67525.1"/>
    </source>
</evidence>
<dbReference type="EMBL" id="KJ746598">
    <property type="protein sequence ID" value="AID67525.1"/>
    <property type="molecule type" value="Genomic_DNA"/>
</dbReference>
<sequence>MISSIPSIFVPLVGLIFPAIAMLSFFIYAEKESLD</sequence>
<evidence type="ECO:0000256" key="7">
    <source>
        <dbReference type="ARBA" id="ARBA00022836"/>
    </source>
</evidence>
<evidence type="ECO:0000256" key="11">
    <source>
        <dbReference type="HAMAP-Rule" id="MF_00431"/>
    </source>
</evidence>